<evidence type="ECO:0000313" key="3">
    <source>
        <dbReference type="EMBL" id="PJR13577.1"/>
    </source>
</evidence>
<feature type="transmembrane region" description="Helical" evidence="1">
    <location>
        <begin position="104"/>
        <end position="134"/>
    </location>
</feature>
<feature type="transmembrane region" description="Helical" evidence="1">
    <location>
        <begin position="141"/>
        <end position="159"/>
    </location>
</feature>
<protein>
    <recommendedName>
        <fullName evidence="2">DUF1468 domain-containing protein</fullName>
    </recommendedName>
</protein>
<evidence type="ECO:0000313" key="4">
    <source>
        <dbReference type="Proteomes" id="UP000231987"/>
    </source>
</evidence>
<feature type="domain" description="DUF1468" evidence="2">
    <location>
        <begin position="31"/>
        <end position="168"/>
    </location>
</feature>
<sequence length="168" mass="16935">MSGHAAGAPEHDLSAGHGGEAPHGHYWQNLVAALVCIAWNAGFLLLSLGLPAGHSRGDVGPGSLPIQVAAFGTAVSAVYLVQVLRGVDLGGTHGRVDIARVSGLMALFVTVCLGANWIGLALCLGIGAGVATLLFPGEKPLVRAAATGAGFWAIAYLVFGKLLALPLP</sequence>
<dbReference type="RefSeq" id="WP_100673148.1">
    <property type="nucleotide sequence ID" value="NZ_NJGD01000009.1"/>
</dbReference>
<name>A0A2J0YZC1_RHIML</name>
<organism evidence="3 4">
    <name type="scientific">Rhizobium meliloti</name>
    <name type="common">Ensifer meliloti</name>
    <name type="synonym">Sinorhizobium meliloti</name>
    <dbReference type="NCBI Taxonomy" id="382"/>
    <lineage>
        <taxon>Bacteria</taxon>
        <taxon>Pseudomonadati</taxon>
        <taxon>Pseudomonadota</taxon>
        <taxon>Alphaproteobacteria</taxon>
        <taxon>Hyphomicrobiales</taxon>
        <taxon>Rhizobiaceae</taxon>
        <taxon>Sinorhizobium/Ensifer group</taxon>
        <taxon>Sinorhizobium</taxon>
    </lineage>
</organism>
<keyword evidence="1" id="KW-0812">Transmembrane</keyword>
<reference evidence="3 4" key="1">
    <citation type="submission" date="2017-06" db="EMBL/GenBank/DDBJ databases">
        <title>Ensifer strains isolated from leguminous trees and herbs display diverse denitrification phenotypes with some acting as strong N2O sinks.</title>
        <authorList>
            <person name="Woliy K."/>
            <person name="Mania D."/>
            <person name="Bakken L.R."/>
            <person name="Frostegard A."/>
        </authorList>
    </citation>
    <scope>NUCLEOTIDE SEQUENCE [LARGE SCALE GENOMIC DNA]</scope>
    <source>
        <strain evidence="3 4">AC50a</strain>
    </source>
</reference>
<feature type="transmembrane region" description="Helical" evidence="1">
    <location>
        <begin position="30"/>
        <end position="52"/>
    </location>
</feature>
<evidence type="ECO:0000256" key="1">
    <source>
        <dbReference type="SAM" id="Phobius"/>
    </source>
</evidence>
<dbReference type="Pfam" id="PF07331">
    <property type="entry name" value="TctB"/>
    <property type="match status" value="1"/>
</dbReference>
<dbReference type="AlphaFoldDB" id="A0A2J0YZC1"/>
<comment type="caution">
    <text evidence="3">The sequence shown here is derived from an EMBL/GenBank/DDBJ whole genome shotgun (WGS) entry which is preliminary data.</text>
</comment>
<evidence type="ECO:0000259" key="2">
    <source>
        <dbReference type="Pfam" id="PF07331"/>
    </source>
</evidence>
<dbReference type="EMBL" id="NJGD01000009">
    <property type="protein sequence ID" value="PJR13577.1"/>
    <property type="molecule type" value="Genomic_DNA"/>
</dbReference>
<dbReference type="Proteomes" id="UP000231987">
    <property type="component" value="Unassembled WGS sequence"/>
</dbReference>
<keyword evidence="1" id="KW-1133">Transmembrane helix</keyword>
<accession>A0A2J0YZC1</accession>
<keyword evidence="1" id="KW-0472">Membrane</keyword>
<feature type="transmembrane region" description="Helical" evidence="1">
    <location>
        <begin position="64"/>
        <end position="84"/>
    </location>
</feature>
<gene>
    <name evidence="3" type="ORF">CEJ86_20480</name>
</gene>
<proteinExistence type="predicted"/>
<dbReference type="InterPro" id="IPR009936">
    <property type="entry name" value="DUF1468"/>
</dbReference>